<evidence type="ECO:0000313" key="2">
    <source>
        <dbReference type="EMBL" id="MFC4297053.1"/>
    </source>
</evidence>
<name>A0ABV8RV83_9BURK</name>
<keyword evidence="3" id="KW-1185">Reference proteome</keyword>
<dbReference type="RefSeq" id="WP_376811618.1">
    <property type="nucleotide sequence ID" value="NZ_JBHSDY010000002.1"/>
</dbReference>
<dbReference type="Proteomes" id="UP001595756">
    <property type="component" value="Unassembled WGS sequence"/>
</dbReference>
<feature type="region of interest" description="Disordered" evidence="1">
    <location>
        <begin position="453"/>
        <end position="473"/>
    </location>
</feature>
<evidence type="ECO:0000313" key="3">
    <source>
        <dbReference type="Proteomes" id="UP001595756"/>
    </source>
</evidence>
<dbReference type="NCBIfam" id="NF033682">
    <property type="entry name" value="retention_LapA"/>
    <property type="match status" value="1"/>
</dbReference>
<protein>
    <submittedName>
        <fullName evidence="2">Retention module-containing protein</fullName>
    </submittedName>
</protein>
<proteinExistence type="predicted"/>
<feature type="compositionally biased region" description="Gly residues" evidence="1">
    <location>
        <begin position="175"/>
        <end position="221"/>
    </location>
</feature>
<organism evidence="2 3">
    <name type="scientific">Castellaniella hirudinis</name>
    <dbReference type="NCBI Taxonomy" id="1144617"/>
    <lineage>
        <taxon>Bacteria</taxon>
        <taxon>Pseudomonadati</taxon>
        <taxon>Pseudomonadota</taxon>
        <taxon>Betaproteobacteria</taxon>
        <taxon>Burkholderiales</taxon>
        <taxon>Alcaligenaceae</taxon>
        <taxon>Castellaniella</taxon>
    </lineage>
</organism>
<dbReference type="EMBL" id="JBHSDY010000002">
    <property type="protein sequence ID" value="MFC4297053.1"/>
    <property type="molecule type" value="Genomic_DNA"/>
</dbReference>
<dbReference type="NCBIfam" id="TIGR03661">
    <property type="entry name" value="T1SS_VCA0849"/>
    <property type="match status" value="1"/>
</dbReference>
<evidence type="ECO:0000256" key="1">
    <source>
        <dbReference type="SAM" id="MobiDB-lite"/>
    </source>
</evidence>
<accession>A0ABV8RV83</accession>
<dbReference type="InterPro" id="IPR047777">
    <property type="entry name" value="LapA-like_RM"/>
</dbReference>
<feature type="compositionally biased region" description="Basic and acidic residues" evidence="1">
    <location>
        <begin position="457"/>
        <end position="473"/>
    </location>
</feature>
<reference evidence="3" key="1">
    <citation type="journal article" date="2019" name="Int. J. Syst. Evol. Microbiol.">
        <title>The Global Catalogue of Microorganisms (GCM) 10K type strain sequencing project: providing services to taxonomists for standard genome sequencing and annotation.</title>
        <authorList>
            <consortium name="The Broad Institute Genomics Platform"/>
            <consortium name="The Broad Institute Genome Sequencing Center for Infectious Disease"/>
            <person name="Wu L."/>
            <person name="Ma J."/>
        </authorList>
    </citation>
    <scope>NUCLEOTIDE SEQUENCE [LARGE SCALE GENOMIC DNA]</scope>
    <source>
        <strain evidence="3">CGMCC 1.19029</strain>
    </source>
</reference>
<sequence>MATDTIQILHVTGKAWMRTSDGTLIALREGMRVPVDARILTDEGASIILQADGIPAVILGQNTDMLVTADLAQADPVPVDHAVAAPADAVAAQVLAALDAGQDPFAVLDPTAAVLTGGGGGGSSVARLTSLIEPVTPLDLAYPRPGVDTPEFTLLGGAVAGAEAVAAGAGDSDGAPGGNEGGGNEGGGNEGGGNEGGGNEGGGNEGGGNEGGGNEGGGNEGGTSTDLTFEKGTTLYDYVLKTKPQDGVVLRLMAFKDRSDGPEDVFNKGHSYWDKPNDVNNQPGDDLQAMVHISQDLRSIGVMNQGRGDWFNDLSIENTPDSPGTDDDGQYGEKLALEFLPEADGDTLNITQVSFSIIGLDAAESVRIAVFYDGDDLPAAVKHYTLEDLINGRLQIDAEEGHSITRIVVGAGNVGDSFSIGNDVSIVQHGSHANPSPAAEPHEASLASLDAAVPDDAGDHRDAGLLASRGREGSSTDDVLAWTLGDQNRHTDPTQDRVVHFGTGDGAQGTNTLDLSDLLKGHTDDADLTQYLNISKGEDGHSTVIDVSTTGHVVDSHDQRIVIDDVDLTAGHGDDTQAQLINSLINDGKLKVDSN</sequence>
<comment type="caution">
    <text evidence="2">The sequence shown here is derived from an EMBL/GenBank/DDBJ whole genome shotgun (WGS) entry which is preliminary data.</text>
</comment>
<feature type="region of interest" description="Disordered" evidence="1">
    <location>
        <begin position="168"/>
        <end position="228"/>
    </location>
</feature>
<gene>
    <name evidence="2" type="ORF">ACFO0J_03235</name>
</gene>
<dbReference type="InterPro" id="IPR019960">
    <property type="entry name" value="T1SS_VCA0849"/>
</dbReference>